<organism evidence="2 3">
    <name type="scientific">Homarus americanus</name>
    <name type="common">American lobster</name>
    <dbReference type="NCBI Taxonomy" id="6706"/>
    <lineage>
        <taxon>Eukaryota</taxon>
        <taxon>Metazoa</taxon>
        <taxon>Ecdysozoa</taxon>
        <taxon>Arthropoda</taxon>
        <taxon>Crustacea</taxon>
        <taxon>Multicrustacea</taxon>
        <taxon>Malacostraca</taxon>
        <taxon>Eumalacostraca</taxon>
        <taxon>Eucarida</taxon>
        <taxon>Decapoda</taxon>
        <taxon>Pleocyemata</taxon>
        <taxon>Astacidea</taxon>
        <taxon>Nephropoidea</taxon>
        <taxon>Nephropidae</taxon>
        <taxon>Homarus</taxon>
    </lineage>
</organism>
<proteinExistence type="predicted"/>
<feature type="compositionally biased region" description="Acidic residues" evidence="1">
    <location>
        <begin position="582"/>
        <end position="628"/>
    </location>
</feature>
<evidence type="ECO:0000313" key="3">
    <source>
        <dbReference type="Proteomes" id="UP000747542"/>
    </source>
</evidence>
<evidence type="ECO:0000313" key="2">
    <source>
        <dbReference type="EMBL" id="KAG7156741.1"/>
    </source>
</evidence>
<comment type="caution">
    <text evidence="2">The sequence shown here is derived from an EMBL/GenBank/DDBJ whole genome shotgun (WGS) entry which is preliminary data.</text>
</comment>
<reference evidence="2" key="1">
    <citation type="journal article" date="2021" name="Sci. Adv.">
        <title>The American lobster genome reveals insights on longevity, neural, and immune adaptations.</title>
        <authorList>
            <person name="Polinski J.M."/>
            <person name="Zimin A.V."/>
            <person name="Clark K.F."/>
            <person name="Kohn A.B."/>
            <person name="Sadowski N."/>
            <person name="Timp W."/>
            <person name="Ptitsyn A."/>
            <person name="Khanna P."/>
            <person name="Romanova D.Y."/>
            <person name="Williams P."/>
            <person name="Greenwood S.J."/>
            <person name="Moroz L.L."/>
            <person name="Walt D.R."/>
            <person name="Bodnar A.G."/>
        </authorList>
    </citation>
    <scope>NUCLEOTIDE SEQUENCE</scope>
    <source>
        <strain evidence="2">GMGI-L3</strain>
    </source>
</reference>
<evidence type="ECO:0000256" key="1">
    <source>
        <dbReference type="SAM" id="MobiDB-lite"/>
    </source>
</evidence>
<keyword evidence="3" id="KW-1185">Reference proteome</keyword>
<dbReference type="Proteomes" id="UP000747542">
    <property type="component" value="Unassembled WGS sequence"/>
</dbReference>
<gene>
    <name evidence="2" type="ORF">Hamer_G006738</name>
</gene>
<protein>
    <submittedName>
        <fullName evidence="2">Uncharacterized protein</fullName>
    </submittedName>
</protein>
<accession>A0A8J5MMC5</accession>
<feature type="region of interest" description="Disordered" evidence="1">
    <location>
        <begin position="576"/>
        <end position="628"/>
    </location>
</feature>
<name>A0A8J5MMC5_HOMAM</name>
<sequence length="628" mass="68706">MKKVIIPVSGSNIPPLMTMGGTQEGKVVLSKPVQPISVKTLKSTSSPTKLNTQPLVLQMNPPKSNISNMRLVQTSTGKKLLLTNVVNVSRPSTSRQVLLVPKGNTQATNTSSPVSPVVAANAPRTIVLQTSASAPSSDGQSSAINQPLMLKVAGMNHPFTFKQSSQAPANSIKDEPDIMKPPVITVLSNSTASLTTTSTITKPVTSLGAASNPIMILNNGTTTFKVVGTPVPVKLNPKLQKIAPKAQFITGSFSPQLSLPPLKKFGVVQTVQSASPLKNGISTKPPAYLNIQVKEEPKDIPANESITVDGVCIKEEKEDQKELEDTFQEPPVIDPVLDVRIKEEPVDEQSELLAKDEQLRQVLGVSSSINVTPHPRFYIRTSEGKLVSISNEEAEALGLDHNDKVENNQKKLLNALTNVKTMGLLKSFNSEELNSKMKPVPTILIPDNVNVKDYVSRHVPPEAEKAAALMKTLSGKIVETSNKFALTPKSNTTIIGEFSESGRRYLRIRIETEAQEQDDRIELREHLRAHERENWHETPDGDLIPIIRDNESEPSVGVDDTMENIMESEYIHSGKSVITSEESAEEIQVEVELDPDDPMENDDIAYDEDEDSEYEEHELQIEESDPLA</sequence>
<dbReference type="EMBL" id="JAHLQT010039062">
    <property type="protein sequence ID" value="KAG7156741.1"/>
    <property type="molecule type" value="Genomic_DNA"/>
</dbReference>
<dbReference type="AlphaFoldDB" id="A0A8J5MMC5"/>